<gene>
    <name evidence="1" type="ORF">AWC38_SpisGene17967</name>
</gene>
<evidence type="ECO:0000313" key="2">
    <source>
        <dbReference type="Proteomes" id="UP000225706"/>
    </source>
</evidence>
<accession>A0A2B4RLL2</accession>
<reference evidence="2" key="1">
    <citation type="journal article" date="2017" name="bioRxiv">
        <title>Comparative analysis of the genomes of Stylophora pistillata and Acropora digitifera provides evidence for extensive differences between species of corals.</title>
        <authorList>
            <person name="Voolstra C.R."/>
            <person name="Li Y."/>
            <person name="Liew Y.J."/>
            <person name="Baumgarten S."/>
            <person name="Zoccola D."/>
            <person name="Flot J.-F."/>
            <person name="Tambutte S."/>
            <person name="Allemand D."/>
            <person name="Aranda M."/>
        </authorList>
    </citation>
    <scope>NUCLEOTIDE SEQUENCE [LARGE SCALE GENOMIC DNA]</scope>
</reference>
<organism evidence="1 2">
    <name type="scientific">Stylophora pistillata</name>
    <name type="common">Smooth cauliflower coral</name>
    <dbReference type="NCBI Taxonomy" id="50429"/>
    <lineage>
        <taxon>Eukaryota</taxon>
        <taxon>Metazoa</taxon>
        <taxon>Cnidaria</taxon>
        <taxon>Anthozoa</taxon>
        <taxon>Hexacorallia</taxon>
        <taxon>Scleractinia</taxon>
        <taxon>Astrocoeniina</taxon>
        <taxon>Pocilloporidae</taxon>
        <taxon>Stylophora</taxon>
    </lineage>
</organism>
<evidence type="ECO:0000313" key="1">
    <source>
        <dbReference type="EMBL" id="PFX17703.1"/>
    </source>
</evidence>
<protein>
    <submittedName>
        <fullName evidence="1">Uncharacterized protein</fullName>
    </submittedName>
</protein>
<comment type="caution">
    <text evidence="1">The sequence shown here is derived from an EMBL/GenBank/DDBJ whole genome shotgun (WGS) entry which is preliminary data.</text>
</comment>
<keyword evidence="2" id="KW-1185">Reference proteome</keyword>
<dbReference type="OrthoDB" id="5984372at2759"/>
<dbReference type="Proteomes" id="UP000225706">
    <property type="component" value="Unassembled WGS sequence"/>
</dbReference>
<dbReference type="EMBL" id="LSMT01000454">
    <property type="protein sequence ID" value="PFX17703.1"/>
    <property type="molecule type" value="Genomic_DNA"/>
</dbReference>
<proteinExistence type="predicted"/>
<dbReference type="AlphaFoldDB" id="A0A2B4RLL2"/>
<name>A0A2B4RLL2_STYPI</name>
<sequence>MILSTIEREGLSSVPRPFLDSLPFLGVPEKIWLLLQKRMHFVLAFPLISLLLIFDVVSSQTCQNANWWSSLDRIGWSVCPKSNTYLKGLWRNDFRSGDERTGRIEMGKCCQASVGSKPLEEPSSCSNADWSAVLKGKNVWALCPAGYYMNGLRLGKGPPQFLNDIVEGKCCHPESHSRATYEDCYDENVQLSFDKKGWSECKKEGYYMTGFYKSSCNSIYCIETFRCCKMKIASSECKKANWWSSLDRQGWSQCPQTNTFLKGLWRNDFKAGDERVGRIEEGTCCTADEPCYADEPANCKNVDWTRLLDGFNVWALCPAGYYMNSLRLGKGPPQFLRDIDEAKCWHPDSHPDSYDSCYDEDVTHSFDKKGLSSCKREGYYMAGFYKSSCNNIYCIEKFRCCKMSVVRPAECKKANWWNSLDRQGWSVCPQTNTYLKGLWRNDFKAGDERVGRIEEGTCCFADEPCYTDEPANCKSVDWTRLLDGFNVWALCPAGYYMNSLRLGKGPPQFLRDIDEAKCCHPEGHPESYDSCYDEDVSRSFDKKGLSSCKREGYYMAGFYKSSCNNIYCIEKFRCCKMSVDIPAECKKANWWSSLDRIGWSECPQTNTYLKGLWRNDFKAGDERVGRIEEGTCCAADEPCYANKPARCKNADWTRLLDGFNVWALCPAGYYMNSLRLGKGPPQFLRDMDEAKCCHPEGHPESYDSCYDEDVSRSFDKKGLSSCKREGYYMAGFFKSSCNNIYCIEKFRCCKMKRALK</sequence>